<evidence type="ECO:0000313" key="1">
    <source>
        <dbReference type="EMBL" id="KAF5808265.1"/>
    </source>
</evidence>
<reference evidence="1" key="3">
    <citation type="submission" date="2020-06" db="EMBL/GenBank/DDBJ databases">
        <title>Helianthus annuus Genome sequencing and assembly Release 2.</title>
        <authorList>
            <person name="Gouzy J."/>
            <person name="Langlade N."/>
            <person name="Munos S."/>
        </authorList>
    </citation>
    <scope>NUCLEOTIDE SEQUENCE</scope>
    <source>
        <tissue evidence="1">Leaves</tissue>
    </source>
</reference>
<sequence length="107" mass="12162">MTRYCSPFCLKFSGSQNNFRETEISALFYNGSQADDDDARACHRRSVITEPQKTPPFKTLNHSLLSTTANPFANLINMKHKRNNSNRERVINLNSGVIIIKDLVFPS</sequence>
<evidence type="ECO:0000313" key="2">
    <source>
        <dbReference type="EMBL" id="OTG27271.1"/>
    </source>
</evidence>
<keyword evidence="3" id="KW-1185">Reference proteome</keyword>
<dbReference type="AlphaFoldDB" id="A0A251UY59"/>
<dbReference type="Proteomes" id="UP000215914">
    <property type="component" value="Chromosome 4"/>
</dbReference>
<dbReference type="InParanoid" id="A0A251UY59"/>
<gene>
    <name evidence="2" type="ORF">HannXRQ_Chr04g0098261</name>
    <name evidence="1" type="ORF">HanXRQr2_Chr04g0143421</name>
</gene>
<reference evidence="2" key="2">
    <citation type="submission" date="2017-02" db="EMBL/GenBank/DDBJ databases">
        <title>Sunflower complete genome.</title>
        <authorList>
            <person name="Langlade N."/>
            <person name="Munos S."/>
        </authorList>
    </citation>
    <scope>NUCLEOTIDE SEQUENCE [LARGE SCALE GENOMIC DNA]</scope>
    <source>
        <tissue evidence="2">Leaves</tissue>
    </source>
</reference>
<dbReference type="Gramene" id="mRNA:HanXRQr2_Chr04g0143421">
    <property type="protein sequence ID" value="mRNA:HanXRQr2_Chr04g0143421"/>
    <property type="gene ID" value="HanXRQr2_Chr04g0143421"/>
</dbReference>
<organism evidence="2 3">
    <name type="scientific">Helianthus annuus</name>
    <name type="common">Common sunflower</name>
    <dbReference type="NCBI Taxonomy" id="4232"/>
    <lineage>
        <taxon>Eukaryota</taxon>
        <taxon>Viridiplantae</taxon>
        <taxon>Streptophyta</taxon>
        <taxon>Embryophyta</taxon>
        <taxon>Tracheophyta</taxon>
        <taxon>Spermatophyta</taxon>
        <taxon>Magnoliopsida</taxon>
        <taxon>eudicotyledons</taxon>
        <taxon>Gunneridae</taxon>
        <taxon>Pentapetalae</taxon>
        <taxon>asterids</taxon>
        <taxon>campanulids</taxon>
        <taxon>Asterales</taxon>
        <taxon>Asteraceae</taxon>
        <taxon>Asteroideae</taxon>
        <taxon>Heliantheae alliance</taxon>
        <taxon>Heliantheae</taxon>
        <taxon>Helianthus</taxon>
    </lineage>
</organism>
<dbReference type="EMBL" id="MNCJ02000319">
    <property type="protein sequence ID" value="KAF5808265.1"/>
    <property type="molecule type" value="Genomic_DNA"/>
</dbReference>
<accession>A0A251UY59</accession>
<protein>
    <submittedName>
        <fullName evidence="2">Uncharacterized protein</fullName>
    </submittedName>
</protein>
<proteinExistence type="predicted"/>
<dbReference type="EMBL" id="CM007893">
    <property type="protein sequence ID" value="OTG27271.1"/>
    <property type="molecule type" value="Genomic_DNA"/>
</dbReference>
<reference evidence="1 3" key="1">
    <citation type="journal article" date="2017" name="Nature">
        <title>The sunflower genome provides insights into oil metabolism, flowering and Asterid evolution.</title>
        <authorList>
            <person name="Badouin H."/>
            <person name="Gouzy J."/>
            <person name="Grassa C.J."/>
            <person name="Murat F."/>
            <person name="Staton S.E."/>
            <person name="Cottret L."/>
            <person name="Lelandais-Briere C."/>
            <person name="Owens G.L."/>
            <person name="Carrere S."/>
            <person name="Mayjonade B."/>
            <person name="Legrand L."/>
            <person name="Gill N."/>
            <person name="Kane N.C."/>
            <person name="Bowers J.E."/>
            <person name="Hubner S."/>
            <person name="Bellec A."/>
            <person name="Berard A."/>
            <person name="Berges H."/>
            <person name="Blanchet N."/>
            <person name="Boniface M.C."/>
            <person name="Brunel D."/>
            <person name="Catrice O."/>
            <person name="Chaidir N."/>
            <person name="Claudel C."/>
            <person name="Donnadieu C."/>
            <person name="Faraut T."/>
            <person name="Fievet G."/>
            <person name="Helmstetter N."/>
            <person name="King M."/>
            <person name="Knapp S.J."/>
            <person name="Lai Z."/>
            <person name="Le Paslier M.C."/>
            <person name="Lippi Y."/>
            <person name="Lorenzon L."/>
            <person name="Mandel J.R."/>
            <person name="Marage G."/>
            <person name="Marchand G."/>
            <person name="Marquand E."/>
            <person name="Bret-Mestries E."/>
            <person name="Morien E."/>
            <person name="Nambeesan S."/>
            <person name="Nguyen T."/>
            <person name="Pegot-Espagnet P."/>
            <person name="Pouilly N."/>
            <person name="Raftis F."/>
            <person name="Sallet E."/>
            <person name="Schiex T."/>
            <person name="Thomas J."/>
            <person name="Vandecasteele C."/>
            <person name="Vares D."/>
            <person name="Vear F."/>
            <person name="Vautrin S."/>
            <person name="Crespi M."/>
            <person name="Mangin B."/>
            <person name="Burke J.M."/>
            <person name="Salse J."/>
            <person name="Munos S."/>
            <person name="Vincourt P."/>
            <person name="Rieseberg L.H."/>
            <person name="Langlade N.B."/>
        </authorList>
    </citation>
    <scope>NUCLEOTIDE SEQUENCE [LARGE SCALE GENOMIC DNA]</scope>
    <source>
        <strain evidence="3">cv. SF193</strain>
        <tissue evidence="1">Leaves</tissue>
    </source>
</reference>
<evidence type="ECO:0000313" key="3">
    <source>
        <dbReference type="Proteomes" id="UP000215914"/>
    </source>
</evidence>
<name>A0A251UY59_HELAN</name>